<gene>
    <name evidence="2" type="ORF">Sangu_1470500</name>
</gene>
<proteinExistence type="predicted"/>
<organism evidence="2">
    <name type="scientific">Sesamum angustifolium</name>
    <dbReference type="NCBI Taxonomy" id="2727405"/>
    <lineage>
        <taxon>Eukaryota</taxon>
        <taxon>Viridiplantae</taxon>
        <taxon>Streptophyta</taxon>
        <taxon>Embryophyta</taxon>
        <taxon>Tracheophyta</taxon>
        <taxon>Spermatophyta</taxon>
        <taxon>Magnoliopsida</taxon>
        <taxon>eudicotyledons</taxon>
        <taxon>Gunneridae</taxon>
        <taxon>Pentapetalae</taxon>
        <taxon>asterids</taxon>
        <taxon>lamiids</taxon>
        <taxon>Lamiales</taxon>
        <taxon>Pedaliaceae</taxon>
        <taxon>Sesamum</taxon>
    </lineage>
</organism>
<reference evidence="2" key="1">
    <citation type="submission" date="2020-06" db="EMBL/GenBank/DDBJ databases">
        <authorList>
            <person name="Li T."/>
            <person name="Hu X."/>
            <person name="Zhang T."/>
            <person name="Song X."/>
            <person name="Zhang H."/>
            <person name="Dai N."/>
            <person name="Sheng W."/>
            <person name="Hou X."/>
            <person name="Wei L."/>
        </authorList>
    </citation>
    <scope>NUCLEOTIDE SEQUENCE</scope>
    <source>
        <strain evidence="2">G01</strain>
        <tissue evidence="2">Leaf</tissue>
    </source>
</reference>
<protein>
    <submittedName>
        <fullName evidence="2">Uncharacterized protein</fullName>
    </submittedName>
</protein>
<dbReference type="PANTHER" id="PTHR33512:SF7">
    <property type="entry name" value="LEGUME LECTIN DOMAIN-CONTAINING PROTEIN"/>
    <property type="match status" value="1"/>
</dbReference>
<keyword evidence="1" id="KW-0812">Transmembrane</keyword>
<feature type="transmembrane region" description="Helical" evidence="1">
    <location>
        <begin position="238"/>
        <end position="264"/>
    </location>
</feature>
<name>A0AAW2N7E0_9LAMI</name>
<feature type="transmembrane region" description="Helical" evidence="1">
    <location>
        <begin position="316"/>
        <end position="336"/>
    </location>
</feature>
<evidence type="ECO:0000256" key="1">
    <source>
        <dbReference type="SAM" id="Phobius"/>
    </source>
</evidence>
<dbReference type="AlphaFoldDB" id="A0AAW2N7E0"/>
<dbReference type="Pfam" id="PF06697">
    <property type="entry name" value="DUF1191"/>
    <property type="match status" value="1"/>
</dbReference>
<keyword evidence="1" id="KW-0472">Membrane</keyword>
<comment type="caution">
    <text evidence="2">The sequence shown here is derived from an EMBL/GenBank/DDBJ whole genome shotgun (WGS) entry which is preliminary data.</text>
</comment>
<dbReference type="EMBL" id="JACGWK010000008">
    <property type="protein sequence ID" value="KAL0339484.1"/>
    <property type="molecule type" value="Genomic_DNA"/>
</dbReference>
<dbReference type="GO" id="GO:0016020">
    <property type="term" value="C:membrane"/>
    <property type="evidence" value="ECO:0007669"/>
    <property type="project" value="TreeGrafter"/>
</dbReference>
<sequence>MLDHVYCTDFWCEKEFLMGCRRDWLVVCIIFNAWLWQFVHGSERYNAGDLLDSFVYDYAIKKLHRPRTGRLYNVVLPANFSGMEVSFVRLRTRRLWKNGSNYNSSFSIPPWVLPWPFTKRVDLVYQNLGNLSSSYYNVPNYTFVAPVIGFLAYDPNRSSASYGLIELHLLSDDPIIVRFPNISTHEDGNVTMKCVRFDVNGTLEFSNVTVKSSCIVRRQGHFSVVVPYQPNQAIRKNYWVMGIAAGVVGLVLLLVIGILAYRWIKGKGSRKWREILKEVKDWTQFGWGGAECLLLQVLELNRLSRIAIFLDQVIEFLAHAFIYFLHGLFGKFVLLFSQF</sequence>
<reference evidence="2" key="2">
    <citation type="journal article" date="2024" name="Plant">
        <title>Genomic evolution and insights into agronomic trait innovations of Sesamum species.</title>
        <authorList>
            <person name="Miao H."/>
            <person name="Wang L."/>
            <person name="Qu L."/>
            <person name="Liu H."/>
            <person name="Sun Y."/>
            <person name="Le M."/>
            <person name="Wang Q."/>
            <person name="Wei S."/>
            <person name="Zheng Y."/>
            <person name="Lin W."/>
            <person name="Duan Y."/>
            <person name="Cao H."/>
            <person name="Xiong S."/>
            <person name="Wang X."/>
            <person name="Wei L."/>
            <person name="Li C."/>
            <person name="Ma Q."/>
            <person name="Ju M."/>
            <person name="Zhao R."/>
            <person name="Li G."/>
            <person name="Mu C."/>
            <person name="Tian Q."/>
            <person name="Mei H."/>
            <person name="Zhang T."/>
            <person name="Gao T."/>
            <person name="Zhang H."/>
        </authorList>
    </citation>
    <scope>NUCLEOTIDE SEQUENCE</scope>
    <source>
        <strain evidence="2">G01</strain>
    </source>
</reference>
<evidence type="ECO:0000313" key="2">
    <source>
        <dbReference type="EMBL" id="KAL0339484.1"/>
    </source>
</evidence>
<dbReference type="InterPro" id="IPR010605">
    <property type="entry name" value="DUF1191"/>
</dbReference>
<dbReference type="PANTHER" id="PTHR33512">
    <property type="entry name" value="PROTEIN, PUTATIVE (DUF1191)-RELATED"/>
    <property type="match status" value="1"/>
</dbReference>
<keyword evidence="1" id="KW-1133">Transmembrane helix</keyword>
<accession>A0AAW2N7E0</accession>